<dbReference type="PANTHER" id="PTHR43133">
    <property type="entry name" value="RNA POLYMERASE ECF-TYPE SIGMA FACTO"/>
    <property type="match status" value="1"/>
</dbReference>
<proteinExistence type="inferred from homology"/>
<dbReference type="Pfam" id="PF04545">
    <property type="entry name" value="Sigma70_r4"/>
    <property type="match status" value="1"/>
</dbReference>
<dbReference type="Pfam" id="PF04542">
    <property type="entry name" value="Sigma70_r2"/>
    <property type="match status" value="1"/>
</dbReference>
<evidence type="ECO:0000256" key="1">
    <source>
        <dbReference type="ARBA" id="ARBA00010641"/>
    </source>
</evidence>
<dbReference type="GO" id="GO:0006352">
    <property type="term" value="P:DNA-templated transcription initiation"/>
    <property type="evidence" value="ECO:0007669"/>
    <property type="project" value="InterPro"/>
</dbReference>
<keyword evidence="9" id="KW-1185">Reference proteome</keyword>
<evidence type="ECO:0000259" key="7">
    <source>
        <dbReference type="Pfam" id="PF04545"/>
    </source>
</evidence>
<evidence type="ECO:0000256" key="3">
    <source>
        <dbReference type="ARBA" id="ARBA00023082"/>
    </source>
</evidence>
<evidence type="ECO:0000259" key="6">
    <source>
        <dbReference type="Pfam" id="PF04542"/>
    </source>
</evidence>
<keyword evidence="5" id="KW-0804">Transcription</keyword>
<dbReference type="GO" id="GO:0016987">
    <property type="term" value="F:sigma factor activity"/>
    <property type="evidence" value="ECO:0007669"/>
    <property type="project" value="UniProtKB-KW"/>
</dbReference>
<dbReference type="InterPro" id="IPR007630">
    <property type="entry name" value="RNA_pol_sigma70_r4"/>
</dbReference>
<dbReference type="InterPro" id="IPR014284">
    <property type="entry name" value="RNA_pol_sigma-70_dom"/>
</dbReference>
<reference evidence="8 9" key="1">
    <citation type="submission" date="2016-10" db="EMBL/GenBank/DDBJ databases">
        <authorList>
            <person name="de Groot N.N."/>
        </authorList>
    </citation>
    <scope>NUCLEOTIDE SEQUENCE [LARGE SCALE GENOMIC DNA]</scope>
    <source>
        <strain evidence="8 9">DSM 25186</strain>
    </source>
</reference>
<protein>
    <submittedName>
        <fullName evidence="8">RNA polymerase sigma factor, sigma-70 family</fullName>
    </submittedName>
</protein>
<evidence type="ECO:0000256" key="2">
    <source>
        <dbReference type="ARBA" id="ARBA00023015"/>
    </source>
</evidence>
<evidence type="ECO:0000256" key="5">
    <source>
        <dbReference type="ARBA" id="ARBA00023163"/>
    </source>
</evidence>
<dbReference type="InterPro" id="IPR013324">
    <property type="entry name" value="RNA_pol_sigma_r3/r4-like"/>
</dbReference>
<dbReference type="Proteomes" id="UP000198510">
    <property type="component" value="Unassembled WGS sequence"/>
</dbReference>
<dbReference type="SUPFAM" id="SSF88946">
    <property type="entry name" value="Sigma2 domain of RNA polymerase sigma factors"/>
    <property type="match status" value="1"/>
</dbReference>
<keyword evidence="3" id="KW-0731">Sigma factor</keyword>
<dbReference type="EMBL" id="FNFO01000008">
    <property type="protein sequence ID" value="SDL86089.1"/>
    <property type="molecule type" value="Genomic_DNA"/>
</dbReference>
<dbReference type="InterPro" id="IPR036388">
    <property type="entry name" value="WH-like_DNA-bd_sf"/>
</dbReference>
<keyword evidence="4" id="KW-0238">DNA-binding</keyword>
<dbReference type="Gene3D" id="1.10.10.10">
    <property type="entry name" value="Winged helix-like DNA-binding domain superfamily/Winged helix DNA-binding domain"/>
    <property type="match status" value="1"/>
</dbReference>
<dbReference type="InterPro" id="IPR013325">
    <property type="entry name" value="RNA_pol_sigma_r2"/>
</dbReference>
<dbReference type="AlphaFoldDB" id="A0A1G9NI12"/>
<feature type="domain" description="RNA polymerase sigma-70 region 4" evidence="7">
    <location>
        <begin position="137"/>
        <end position="183"/>
    </location>
</feature>
<dbReference type="Gene3D" id="1.10.1740.10">
    <property type="match status" value="1"/>
</dbReference>
<dbReference type="CDD" id="cd06171">
    <property type="entry name" value="Sigma70_r4"/>
    <property type="match status" value="1"/>
</dbReference>
<evidence type="ECO:0000313" key="9">
    <source>
        <dbReference type="Proteomes" id="UP000198510"/>
    </source>
</evidence>
<comment type="similarity">
    <text evidence="1">Belongs to the sigma-70 factor family. ECF subfamily.</text>
</comment>
<dbReference type="SUPFAM" id="SSF88659">
    <property type="entry name" value="Sigma3 and sigma4 domains of RNA polymerase sigma factors"/>
    <property type="match status" value="1"/>
</dbReference>
<gene>
    <name evidence="8" type="ORF">SAMN05421823_108301</name>
</gene>
<dbReference type="OrthoDB" id="9150024at2"/>
<organism evidence="8 9">
    <name type="scientific">Catalinimonas alkaloidigena</name>
    <dbReference type="NCBI Taxonomy" id="1075417"/>
    <lineage>
        <taxon>Bacteria</taxon>
        <taxon>Pseudomonadati</taxon>
        <taxon>Bacteroidota</taxon>
        <taxon>Cytophagia</taxon>
        <taxon>Cytophagales</taxon>
        <taxon>Catalimonadaceae</taxon>
        <taxon>Catalinimonas</taxon>
    </lineage>
</organism>
<dbReference type="STRING" id="1075417.SAMN05421823_108301"/>
<feature type="domain" description="RNA polymerase sigma-70 region 2" evidence="6">
    <location>
        <begin position="29"/>
        <end position="92"/>
    </location>
</feature>
<dbReference type="PANTHER" id="PTHR43133:SF46">
    <property type="entry name" value="RNA POLYMERASE SIGMA-70 FACTOR ECF SUBFAMILY"/>
    <property type="match status" value="1"/>
</dbReference>
<keyword evidence="2" id="KW-0805">Transcription regulation</keyword>
<dbReference type="GO" id="GO:0003677">
    <property type="term" value="F:DNA binding"/>
    <property type="evidence" value="ECO:0007669"/>
    <property type="project" value="UniProtKB-KW"/>
</dbReference>
<dbReference type="InterPro" id="IPR039425">
    <property type="entry name" value="RNA_pol_sigma-70-like"/>
</dbReference>
<evidence type="ECO:0000256" key="4">
    <source>
        <dbReference type="ARBA" id="ARBA00023125"/>
    </source>
</evidence>
<dbReference type="RefSeq" id="WP_089685359.1">
    <property type="nucleotide sequence ID" value="NZ_FNFO01000008.1"/>
</dbReference>
<evidence type="ECO:0000313" key="8">
    <source>
        <dbReference type="EMBL" id="SDL86089.1"/>
    </source>
</evidence>
<accession>A0A1G9NI12</accession>
<dbReference type="InterPro" id="IPR007627">
    <property type="entry name" value="RNA_pol_sigma70_r2"/>
</dbReference>
<name>A0A1G9NI12_9BACT</name>
<dbReference type="NCBIfam" id="TIGR02937">
    <property type="entry name" value="sigma70-ECF"/>
    <property type="match status" value="1"/>
</dbReference>
<sequence>MAAHHHTAAEELHLWQQFRAGQRAALAQLFHTYYKSLYNYGLKIIQDDALVEDAIQEMFLDLWRGRQKLSGEIRSVKLYLIISFRRTLLRRKSRFQVFASRQPVETLHGLAPSGEEVLIRNQTDAYREQLVRQELIALPQRQREVIHLRFYQELSFDEIADLMQMNVQSVRNLLFRALTRLRKNQTLHDQLSSSLLSLPLLLSGLLLG</sequence>